<dbReference type="InterPro" id="IPR015917">
    <property type="entry name" value="Pept_C14A"/>
</dbReference>
<evidence type="ECO:0000259" key="8">
    <source>
        <dbReference type="PROSITE" id="PS50207"/>
    </source>
</evidence>
<dbReference type="InterPro" id="IPR033139">
    <property type="entry name" value="Caspase_cys_AS"/>
</dbReference>
<evidence type="ECO:0000256" key="4">
    <source>
        <dbReference type="ARBA" id="ARBA00022801"/>
    </source>
</evidence>
<keyword evidence="5" id="KW-0788">Thiol protease</keyword>
<dbReference type="InterPro" id="IPR002138">
    <property type="entry name" value="Pept_C14_p10"/>
</dbReference>
<dbReference type="PROSITE" id="PS01122">
    <property type="entry name" value="CASPASE_CYS"/>
    <property type="match status" value="1"/>
</dbReference>
<evidence type="ECO:0000313" key="11">
    <source>
        <dbReference type="Proteomes" id="UP001162483"/>
    </source>
</evidence>
<proteinExistence type="inferred from homology"/>
<dbReference type="Gene3D" id="3.40.50.1460">
    <property type="match status" value="1"/>
</dbReference>
<dbReference type="Pfam" id="PF00656">
    <property type="entry name" value="Peptidase_C14"/>
    <property type="match status" value="1"/>
</dbReference>
<feature type="domain" description="Caspase family p10" evidence="8">
    <location>
        <begin position="92"/>
        <end position="133"/>
    </location>
</feature>
<keyword evidence="11" id="KW-1185">Reference proteome</keyword>
<keyword evidence="6" id="KW-0865">Zymogen</keyword>
<keyword evidence="2" id="KW-0645">Protease</keyword>
<gene>
    <name evidence="10" type="ORF">SPARVUS_LOCUS8924749</name>
</gene>
<evidence type="ECO:0000256" key="7">
    <source>
        <dbReference type="RuleBase" id="RU003971"/>
    </source>
</evidence>
<comment type="caution">
    <text evidence="10">The sequence shown here is derived from an EMBL/GenBank/DDBJ whole genome shotgun (WGS) entry which is preliminary data.</text>
</comment>
<dbReference type="PROSITE" id="PS01121">
    <property type="entry name" value="CASPASE_HIS"/>
    <property type="match status" value="1"/>
</dbReference>
<dbReference type="InterPro" id="IPR011600">
    <property type="entry name" value="Pept_C14_caspase"/>
</dbReference>
<reference evidence="10" key="1">
    <citation type="submission" date="2023-05" db="EMBL/GenBank/DDBJ databases">
        <authorList>
            <person name="Stuckert A."/>
        </authorList>
    </citation>
    <scope>NUCLEOTIDE SEQUENCE</scope>
</reference>
<name>A0ABN9E419_9NEOB</name>
<feature type="domain" description="Caspase family p20" evidence="9">
    <location>
        <begin position="1"/>
        <end position="73"/>
    </location>
</feature>
<organism evidence="10 11">
    <name type="scientific">Staurois parvus</name>
    <dbReference type="NCBI Taxonomy" id="386267"/>
    <lineage>
        <taxon>Eukaryota</taxon>
        <taxon>Metazoa</taxon>
        <taxon>Chordata</taxon>
        <taxon>Craniata</taxon>
        <taxon>Vertebrata</taxon>
        <taxon>Euteleostomi</taxon>
        <taxon>Amphibia</taxon>
        <taxon>Batrachia</taxon>
        <taxon>Anura</taxon>
        <taxon>Neobatrachia</taxon>
        <taxon>Ranoidea</taxon>
        <taxon>Ranidae</taxon>
        <taxon>Staurois</taxon>
    </lineage>
</organism>
<protein>
    <recommendedName>
        <fullName evidence="12">Caspase-3</fullName>
    </recommendedName>
</protein>
<dbReference type="PRINTS" id="PR00376">
    <property type="entry name" value="IL1BCENZYME"/>
</dbReference>
<dbReference type="PANTHER" id="PTHR48169">
    <property type="entry name" value="DED DOMAIN-CONTAINING PROTEIN"/>
    <property type="match status" value="1"/>
</dbReference>
<dbReference type="Proteomes" id="UP001162483">
    <property type="component" value="Unassembled WGS sequence"/>
</dbReference>
<comment type="similarity">
    <text evidence="1 7">Belongs to the peptidase C14A family.</text>
</comment>
<dbReference type="EMBL" id="CATNWA010015001">
    <property type="protein sequence ID" value="CAI9578391.1"/>
    <property type="molecule type" value="Genomic_DNA"/>
</dbReference>
<evidence type="ECO:0000256" key="1">
    <source>
        <dbReference type="ARBA" id="ARBA00010134"/>
    </source>
</evidence>
<dbReference type="InterPro" id="IPR029030">
    <property type="entry name" value="Caspase-like_dom_sf"/>
</dbReference>
<dbReference type="InterPro" id="IPR016129">
    <property type="entry name" value="Caspase_his_AS"/>
</dbReference>
<dbReference type="PROSITE" id="PS50208">
    <property type="entry name" value="CASPASE_P20"/>
    <property type="match status" value="1"/>
</dbReference>
<dbReference type="SUPFAM" id="SSF52129">
    <property type="entry name" value="Caspase-like"/>
    <property type="match status" value="1"/>
</dbReference>
<dbReference type="PANTHER" id="PTHR48169:SF4">
    <property type="entry name" value="CASPASE-8"/>
    <property type="match status" value="1"/>
</dbReference>
<dbReference type="SMART" id="SM00115">
    <property type="entry name" value="CASc"/>
    <property type="match status" value="1"/>
</dbReference>
<keyword evidence="3" id="KW-0053">Apoptosis</keyword>
<dbReference type="PROSITE" id="PS50207">
    <property type="entry name" value="CASPASE_P10"/>
    <property type="match status" value="1"/>
</dbReference>
<evidence type="ECO:0000256" key="3">
    <source>
        <dbReference type="ARBA" id="ARBA00022703"/>
    </source>
</evidence>
<evidence type="ECO:0000256" key="5">
    <source>
        <dbReference type="ARBA" id="ARBA00022807"/>
    </source>
</evidence>
<evidence type="ECO:0000259" key="9">
    <source>
        <dbReference type="PROSITE" id="PS50208"/>
    </source>
</evidence>
<sequence>MLDIMKKYQKEDHTNYDSFICFILSHGDKGTVLGVDGEEEFISNLISCFNGRNCETLIGKPKVFFIQACQGGELDAGVLYYEDDSAPIYECDGKSLPITADFLTAYSTTEDNVSLRSSDGSVFIQKLCKILEDPHHL</sequence>
<keyword evidence="4" id="KW-0378">Hydrolase</keyword>
<evidence type="ECO:0000256" key="6">
    <source>
        <dbReference type="ARBA" id="ARBA00023145"/>
    </source>
</evidence>
<evidence type="ECO:0000313" key="10">
    <source>
        <dbReference type="EMBL" id="CAI9578391.1"/>
    </source>
</evidence>
<accession>A0ABN9E419</accession>
<dbReference type="InterPro" id="IPR001309">
    <property type="entry name" value="Pept_C14_p20"/>
</dbReference>
<evidence type="ECO:0000256" key="2">
    <source>
        <dbReference type="ARBA" id="ARBA00022670"/>
    </source>
</evidence>
<evidence type="ECO:0008006" key="12">
    <source>
        <dbReference type="Google" id="ProtNLM"/>
    </source>
</evidence>